<reference evidence="1" key="1">
    <citation type="submission" date="2016-01" db="EMBL/GenBank/DDBJ databases">
        <title>Reference transcriptome for the parasite Schistocephalus solidus: insights into the molecular evolution of parasitism.</title>
        <authorList>
            <person name="Hebert F.O."/>
            <person name="Grambauer S."/>
            <person name="Barber I."/>
            <person name="Landry C.R."/>
            <person name="Aubin-Horth N."/>
        </authorList>
    </citation>
    <scope>NUCLEOTIDE SEQUENCE</scope>
</reference>
<evidence type="ECO:0000313" key="1">
    <source>
        <dbReference type="EMBL" id="JAP48797.1"/>
    </source>
</evidence>
<dbReference type="EMBL" id="GEEE01014428">
    <property type="protein sequence ID" value="JAP48797.1"/>
    <property type="molecule type" value="Transcribed_RNA"/>
</dbReference>
<gene>
    <name evidence="1" type="primary">WLI2B</name>
    <name evidence="1" type="ORF">TR96794</name>
</gene>
<dbReference type="AlphaFoldDB" id="A0A0X3PFX4"/>
<sequence>MQHTAGNTKMTTKCGLLGKKKLGGVNASCLLAVLFLGEWESADGCRVKEVAGRFLHDGGLCVLGEDKLLVVLRAVENLIRLLIGIQVQDHIALAAAEATLVPDEATGFHSLHRIHGFLTAYTLLQLWRNKGHGLGGGTNRTCTTSI</sequence>
<protein>
    <submittedName>
        <fullName evidence="1">LIM domain-containing protein WLIM2b</fullName>
    </submittedName>
</protein>
<name>A0A0X3PFX4_SCHSO</name>
<accession>A0A0X3PFX4</accession>
<organism evidence="1">
    <name type="scientific">Schistocephalus solidus</name>
    <name type="common">Tapeworm</name>
    <dbReference type="NCBI Taxonomy" id="70667"/>
    <lineage>
        <taxon>Eukaryota</taxon>
        <taxon>Metazoa</taxon>
        <taxon>Spiralia</taxon>
        <taxon>Lophotrochozoa</taxon>
        <taxon>Platyhelminthes</taxon>
        <taxon>Cestoda</taxon>
        <taxon>Eucestoda</taxon>
        <taxon>Diphyllobothriidea</taxon>
        <taxon>Diphyllobothriidae</taxon>
        <taxon>Schistocephalus</taxon>
    </lineage>
</organism>
<proteinExistence type="predicted"/>